<accession>A0ABN3Y375</accession>
<dbReference type="Proteomes" id="UP001501577">
    <property type="component" value="Unassembled WGS sequence"/>
</dbReference>
<dbReference type="EMBL" id="BAAAXQ010000032">
    <property type="protein sequence ID" value="GAA3016495.1"/>
    <property type="molecule type" value="Genomic_DNA"/>
</dbReference>
<proteinExistence type="predicted"/>
<gene>
    <name evidence="1" type="ORF">GCM10019998_10840</name>
</gene>
<comment type="caution">
    <text evidence="1">The sequence shown here is derived from an EMBL/GenBank/DDBJ whole genome shotgun (WGS) entry which is preliminary data.</text>
</comment>
<name>A0ABN3Y375_9ENTE</name>
<sequence length="64" mass="7219">MRYNVVDIVIAFITCVFAKFSYKICLIFKTVEVSFNIVITTSILYLASCRANDSDTLNTVPANF</sequence>
<keyword evidence="2" id="KW-1185">Reference proteome</keyword>
<protein>
    <submittedName>
        <fullName evidence="1">Uncharacterized protein</fullName>
    </submittedName>
</protein>
<organism evidence="1 2">
    <name type="scientific">Tetragenococcus solitarius</name>
    <dbReference type="NCBI Taxonomy" id="71453"/>
    <lineage>
        <taxon>Bacteria</taxon>
        <taxon>Bacillati</taxon>
        <taxon>Bacillota</taxon>
        <taxon>Bacilli</taxon>
        <taxon>Lactobacillales</taxon>
        <taxon>Enterococcaceae</taxon>
        <taxon>Tetragenococcus</taxon>
    </lineage>
</organism>
<reference evidence="1 2" key="1">
    <citation type="journal article" date="2019" name="Int. J. Syst. Evol. Microbiol.">
        <title>The Global Catalogue of Microorganisms (GCM) 10K type strain sequencing project: providing services to taxonomists for standard genome sequencing and annotation.</title>
        <authorList>
            <consortium name="The Broad Institute Genomics Platform"/>
            <consortium name="The Broad Institute Genome Sequencing Center for Infectious Disease"/>
            <person name="Wu L."/>
            <person name="Ma J."/>
        </authorList>
    </citation>
    <scope>NUCLEOTIDE SEQUENCE [LARGE SCALE GENOMIC DNA]</scope>
    <source>
        <strain evidence="1 2">JCM 8736</strain>
    </source>
</reference>
<evidence type="ECO:0000313" key="1">
    <source>
        <dbReference type="EMBL" id="GAA3016495.1"/>
    </source>
</evidence>
<evidence type="ECO:0000313" key="2">
    <source>
        <dbReference type="Proteomes" id="UP001501577"/>
    </source>
</evidence>